<feature type="compositionally biased region" description="Polar residues" evidence="1">
    <location>
        <begin position="81"/>
        <end position="102"/>
    </location>
</feature>
<feature type="region of interest" description="Disordered" evidence="1">
    <location>
        <begin position="48"/>
        <end position="116"/>
    </location>
</feature>
<comment type="caution">
    <text evidence="4">The sequence shown here is derived from an EMBL/GenBank/DDBJ whole genome shotgun (WGS) entry which is preliminary data.</text>
</comment>
<sequence length="392" mass="43610">MEIIFVILFLIFIVALVIEFWPFVLGALIIAGIIYVLYRLGKRTSEKPAIPSDTGAEQLSKITSTDDSTEIAVSDLPAPSADTSEVTSQDSQAEHTPTTLSDVTPIAPASPRPQPRLHHLRRNLTDFVVFDIETTGFSRIDDHIIQLSAIKYRNDQQVATFNSFINPHTALSQKISLLTGITDTDLVDAPENDEVIANFTTFIEDLPMIGHYIFGFDLPFLMAKGFYRPDIFALDTLPLARKKLPDLPNHKLPTLKSYFAIHNRSHNSLNDCETNAIVYQHLRDNHLTAITDNRKFPQTLVGQRFCITGEFMEADRDEVIEDITTHGGRYTTSVSGLTDYLICGTQTSSRLTDGIHSTSELKALSLAKDGGKIKLISYNDFQQLLAPVAISN</sequence>
<gene>
    <name evidence="4" type="ORF">ACFQ5T_01510</name>
</gene>
<dbReference type="Pfam" id="PF00533">
    <property type="entry name" value="BRCT"/>
    <property type="match status" value="1"/>
</dbReference>
<dbReference type="SUPFAM" id="SSF53098">
    <property type="entry name" value="Ribonuclease H-like"/>
    <property type="match status" value="1"/>
</dbReference>
<dbReference type="CDD" id="cd06127">
    <property type="entry name" value="DEDDh"/>
    <property type="match status" value="1"/>
</dbReference>
<dbReference type="InterPro" id="IPR013520">
    <property type="entry name" value="Ribonucl_H"/>
</dbReference>
<dbReference type="InterPro" id="IPR036397">
    <property type="entry name" value="RNaseH_sf"/>
</dbReference>
<dbReference type="GO" id="GO:0004527">
    <property type="term" value="F:exonuclease activity"/>
    <property type="evidence" value="ECO:0007669"/>
    <property type="project" value="UniProtKB-KW"/>
</dbReference>
<dbReference type="Gene3D" id="3.40.50.10190">
    <property type="entry name" value="BRCT domain"/>
    <property type="match status" value="1"/>
</dbReference>
<feature type="transmembrane region" description="Helical" evidence="2">
    <location>
        <begin position="6"/>
        <end position="38"/>
    </location>
</feature>
<protein>
    <submittedName>
        <fullName evidence="4">Exonuclease domain-containing protein</fullName>
    </submittedName>
</protein>
<dbReference type="CDD" id="cd17748">
    <property type="entry name" value="BRCT_DNA_ligase_like"/>
    <property type="match status" value="1"/>
</dbReference>
<dbReference type="SUPFAM" id="SSF52113">
    <property type="entry name" value="BRCT domain"/>
    <property type="match status" value="1"/>
</dbReference>
<dbReference type="SMART" id="SM00479">
    <property type="entry name" value="EXOIII"/>
    <property type="match status" value="1"/>
</dbReference>
<dbReference type="InterPro" id="IPR001357">
    <property type="entry name" value="BRCT_dom"/>
</dbReference>
<evidence type="ECO:0000313" key="4">
    <source>
        <dbReference type="EMBL" id="MFD1548368.1"/>
    </source>
</evidence>
<keyword evidence="4" id="KW-0540">Nuclease</keyword>
<keyword evidence="2" id="KW-1133">Transmembrane helix</keyword>
<keyword evidence="4" id="KW-0378">Hydrolase</keyword>
<dbReference type="Pfam" id="PF00929">
    <property type="entry name" value="RNase_T"/>
    <property type="match status" value="1"/>
</dbReference>
<keyword evidence="4" id="KW-0269">Exonuclease</keyword>
<dbReference type="InterPro" id="IPR036420">
    <property type="entry name" value="BRCT_dom_sf"/>
</dbReference>
<keyword evidence="2" id="KW-0472">Membrane</keyword>
<dbReference type="Proteomes" id="UP001597195">
    <property type="component" value="Unassembled WGS sequence"/>
</dbReference>
<feature type="domain" description="BRCT" evidence="3">
    <location>
        <begin position="295"/>
        <end position="351"/>
    </location>
</feature>
<name>A0ABW4H0Y6_9LACO</name>
<dbReference type="RefSeq" id="WP_125700023.1">
    <property type="nucleotide sequence ID" value="NZ_JBHTOM010000002.1"/>
</dbReference>
<dbReference type="EMBL" id="JBHTOM010000002">
    <property type="protein sequence ID" value="MFD1548368.1"/>
    <property type="molecule type" value="Genomic_DNA"/>
</dbReference>
<feature type="compositionally biased region" description="Polar residues" evidence="1">
    <location>
        <begin position="55"/>
        <end position="66"/>
    </location>
</feature>
<dbReference type="PANTHER" id="PTHR30231">
    <property type="entry name" value="DNA POLYMERASE III SUBUNIT EPSILON"/>
    <property type="match status" value="1"/>
</dbReference>
<dbReference type="PANTHER" id="PTHR30231:SF41">
    <property type="entry name" value="DNA POLYMERASE III SUBUNIT EPSILON"/>
    <property type="match status" value="1"/>
</dbReference>
<evidence type="ECO:0000259" key="3">
    <source>
        <dbReference type="PROSITE" id="PS50172"/>
    </source>
</evidence>
<keyword evidence="5" id="KW-1185">Reference proteome</keyword>
<accession>A0ABW4H0Y6</accession>
<organism evidence="4 5">
    <name type="scientific">Levilactobacillus fuyuanensis</name>
    <dbReference type="NCBI Taxonomy" id="2486022"/>
    <lineage>
        <taxon>Bacteria</taxon>
        <taxon>Bacillati</taxon>
        <taxon>Bacillota</taxon>
        <taxon>Bacilli</taxon>
        <taxon>Lactobacillales</taxon>
        <taxon>Lactobacillaceae</taxon>
        <taxon>Levilactobacillus</taxon>
    </lineage>
</organism>
<dbReference type="Gene3D" id="3.30.420.10">
    <property type="entry name" value="Ribonuclease H-like superfamily/Ribonuclease H"/>
    <property type="match status" value="1"/>
</dbReference>
<evidence type="ECO:0000256" key="2">
    <source>
        <dbReference type="SAM" id="Phobius"/>
    </source>
</evidence>
<evidence type="ECO:0000313" key="5">
    <source>
        <dbReference type="Proteomes" id="UP001597195"/>
    </source>
</evidence>
<evidence type="ECO:0000256" key="1">
    <source>
        <dbReference type="SAM" id="MobiDB-lite"/>
    </source>
</evidence>
<reference evidence="5" key="1">
    <citation type="journal article" date="2019" name="Int. J. Syst. Evol. Microbiol.">
        <title>The Global Catalogue of Microorganisms (GCM) 10K type strain sequencing project: providing services to taxonomists for standard genome sequencing and annotation.</title>
        <authorList>
            <consortium name="The Broad Institute Genomics Platform"/>
            <consortium name="The Broad Institute Genome Sequencing Center for Infectious Disease"/>
            <person name="Wu L."/>
            <person name="Ma J."/>
        </authorList>
    </citation>
    <scope>NUCLEOTIDE SEQUENCE [LARGE SCALE GENOMIC DNA]</scope>
    <source>
        <strain evidence="5">CCM 8906</strain>
    </source>
</reference>
<dbReference type="PROSITE" id="PS50172">
    <property type="entry name" value="BRCT"/>
    <property type="match status" value="1"/>
</dbReference>
<proteinExistence type="predicted"/>
<dbReference type="InterPro" id="IPR012337">
    <property type="entry name" value="RNaseH-like_sf"/>
</dbReference>
<keyword evidence="2" id="KW-0812">Transmembrane</keyword>